<name>A0AAE4BPQ9_9BACT</name>
<keyword evidence="3 8" id="KW-1134">Transmembrane beta strand</keyword>
<dbReference type="InterPro" id="IPR010104">
    <property type="entry name" value="TonB_rcpt_bac"/>
</dbReference>
<dbReference type="PANTHER" id="PTHR40980">
    <property type="entry name" value="PLUG DOMAIN-CONTAINING PROTEIN"/>
    <property type="match status" value="1"/>
</dbReference>
<dbReference type="InterPro" id="IPR037066">
    <property type="entry name" value="Plug_dom_sf"/>
</dbReference>
<keyword evidence="2 8" id="KW-0813">Transport</keyword>
<dbReference type="Gene3D" id="2.40.170.20">
    <property type="entry name" value="TonB-dependent receptor, beta-barrel domain"/>
    <property type="match status" value="1"/>
</dbReference>
<dbReference type="PANTHER" id="PTHR40980:SF4">
    <property type="entry name" value="TONB-DEPENDENT RECEPTOR-LIKE BETA-BARREL DOMAIN-CONTAINING PROTEIN"/>
    <property type="match status" value="1"/>
</dbReference>
<evidence type="ECO:0000256" key="7">
    <source>
        <dbReference type="ARBA" id="ARBA00023237"/>
    </source>
</evidence>
<feature type="chain" id="PRO_5042256586" evidence="10">
    <location>
        <begin position="25"/>
        <end position="977"/>
    </location>
</feature>
<dbReference type="InterPro" id="IPR012910">
    <property type="entry name" value="Plug_dom"/>
</dbReference>
<proteinExistence type="inferred from homology"/>
<dbReference type="PROSITE" id="PS52016">
    <property type="entry name" value="TONB_DEPENDENT_REC_3"/>
    <property type="match status" value="1"/>
</dbReference>
<reference evidence="13" key="1">
    <citation type="submission" date="2023-07" db="EMBL/GenBank/DDBJ databases">
        <title>Genomic Encyclopedia of Type Strains, Phase IV (KMG-IV): sequencing the most valuable type-strain genomes for metagenomic binning, comparative biology and taxonomic classification.</title>
        <authorList>
            <person name="Goeker M."/>
        </authorList>
    </citation>
    <scope>NUCLEOTIDE SEQUENCE</scope>
    <source>
        <strain evidence="13">DSM 26174</strain>
    </source>
</reference>
<evidence type="ECO:0000256" key="10">
    <source>
        <dbReference type="SAM" id="SignalP"/>
    </source>
</evidence>
<dbReference type="InterPro" id="IPR008969">
    <property type="entry name" value="CarboxyPept-like_regulatory"/>
</dbReference>
<protein>
    <submittedName>
        <fullName evidence="13">TonB-dependent receptor</fullName>
    </submittedName>
</protein>
<evidence type="ECO:0000256" key="4">
    <source>
        <dbReference type="ARBA" id="ARBA00022692"/>
    </source>
</evidence>
<keyword evidence="4 8" id="KW-0812">Transmembrane</keyword>
<dbReference type="EMBL" id="JAVDQD010000001">
    <property type="protein sequence ID" value="MDR6238254.1"/>
    <property type="molecule type" value="Genomic_DNA"/>
</dbReference>
<evidence type="ECO:0000256" key="8">
    <source>
        <dbReference type="PROSITE-ProRule" id="PRU01360"/>
    </source>
</evidence>
<dbReference type="SUPFAM" id="SSF49464">
    <property type="entry name" value="Carboxypeptidase regulatory domain-like"/>
    <property type="match status" value="1"/>
</dbReference>
<keyword evidence="14" id="KW-1185">Reference proteome</keyword>
<dbReference type="InterPro" id="IPR039426">
    <property type="entry name" value="TonB-dep_rcpt-like"/>
</dbReference>
<dbReference type="InterPro" id="IPR036942">
    <property type="entry name" value="Beta-barrel_TonB_sf"/>
</dbReference>
<evidence type="ECO:0000256" key="9">
    <source>
        <dbReference type="RuleBase" id="RU003357"/>
    </source>
</evidence>
<comment type="caution">
    <text evidence="13">The sequence shown here is derived from an EMBL/GenBank/DDBJ whole genome shotgun (WGS) entry which is preliminary data.</text>
</comment>
<dbReference type="InterPro" id="IPR000531">
    <property type="entry name" value="Beta-barrel_TonB"/>
</dbReference>
<evidence type="ECO:0000259" key="12">
    <source>
        <dbReference type="Pfam" id="PF07715"/>
    </source>
</evidence>
<keyword evidence="5 9" id="KW-0798">TonB box</keyword>
<feature type="domain" description="TonB-dependent receptor-like beta-barrel" evidence="11">
    <location>
        <begin position="454"/>
        <end position="943"/>
    </location>
</feature>
<dbReference type="Gene3D" id="2.60.40.1120">
    <property type="entry name" value="Carboxypeptidase-like, regulatory domain"/>
    <property type="match status" value="1"/>
</dbReference>
<dbReference type="Pfam" id="PF07715">
    <property type="entry name" value="Plug"/>
    <property type="match status" value="1"/>
</dbReference>
<evidence type="ECO:0000313" key="13">
    <source>
        <dbReference type="EMBL" id="MDR6238254.1"/>
    </source>
</evidence>
<organism evidence="13 14">
    <name type="scientific">Aureibacter tunicatorum</name>
    <dbReference type="NCBI Taxonomy" id="866807"/>
    <lineage>
        <taxon>Bacteria</taxon>
        <taxon>Pseudomonadati</taxon>
        <taxon>Bacteroidota</taxon>
        <taxon>Cytophagia</taxon>
        <taxon>Cytophagales</taxon>
        <taxon>Persicobacteraceae</taxon>
        <taxon>Aureibacter</taxon>
    </lineage>
</organism>
<dbReference type="RefSeq" id="WP_309937728.1">
    <property type="nucleotide sequence ID" value="NZ_AP025305.1"/>
</dbReference>
<comment type="subcellular location">
    <subcellularLocation>
        <location evidence="1 8">Cell outer membrane</location>
        <topology evidence="1 8">Multi-pass membrane protein</topology>
    </subcellularLocation>
</comment>
<gene>
    <name evidence="13" type="ORF">HNQ88_001230</name>
</gene>
<dbReference type="Proteomes" id="UP001185092">
    <property type="component" value="Unassembled WGS sequence"/>
</dbReference>
<dbReference type="AlphaFoldDB" id="A0AAE4BPQ9"/>
<evidence type="ECO:0000256" key="2">
    <source>
        <dbReference type="ARBA" id="ARBA00022448"/>
    </source>
</evidence>
<dbReference type="Pfam" id="PF13715">
    <property type="entry name" value="CarbopepD_reg_2"/>
    <property type="match status" value="1"/>
</dbReference>
<comment type="similarity">
    <text evidence="8 9">Belongs to the TonB-dependent receptor family.</text>
</comment>
<keyword evidence="10" id="KW-0732">Signal</keyword>
<evidence type="ECO:0000313" key="14">
    <source>
        <dbReference type="Proteomes" id="UP001185092"/>
    </source>
</evidence>
<accession>A0AAE4BPQ9</accession>
<sequence>MYRKLLLISSIITLMLSIFDNAMAQEISISGTVKDDSGNLPGVTVSLLKSDKGTITDIDGNFIIKSSEKGIFILQFSSVGYKTQEKELQINENKDYELGIIFMEQSMKELNEIIVSGTYYPSQQRAFEIQRKATNIQNVLASDGIGKLPDRNAAEAIQRIPGVVIERDQGEGKGVSVRGTPLEWNSVLINGNRLPATNLNESSSRDVSLDLFPSELIEYVAVSKTLTPDMEGDAIGGSINITTRNAPKEKLFNASMATGYHGQSEKPSYNGSLVYGDRHGKFGYILSASIWDRQWASESYELVYNVGHPELTPNEQFSIQQQEIRRQEGRRTTLGTHAMFDYEFNENHTIYLGGLYDYFANKEFVWDHIYQMPEIPELGTPRSNQGKALVSARDGIMYTTLWGINLGGKHQLNPKLHLDWEYATYNSFVTSGDKDENGKRKGFQVAQFSQDMAYSNLSSDTLMYWDFDSPNGKGASGDAFLPSSEQQMDPDALKLDLIVQQFRETKETDHVGQFNFEYIPNDRSRYKFGAKMKLKEKSYTQNSQYRVTSPFLPKSSLSDYELENFDSKGNFLEELDTPYEHLLLDQKITEGAFNQLIADALKNPNVANQSEIEKDFMALYYGQGTPTGADYYQITLSDKDNLFTAKENVFAVYALGDWQLTDKLSLLAGARGEMTLIEIQSTSLGEEGEKAKHTDKKSDYISVLPMVHLKYALRDNANIRLSYTKSLARPNFGQLNPGASSSFSGGMLNIVQGNTDLTPTYSHNFDLLGEYYFKDVGLFSGGVFYKKLNNVIYSYYTQTGNVVMTEFKNSDGWVAGFETAFSKRLTFLPGFLSGLGVECNYTFIQSETDITSSTLNDQGQLESNTTKQTLPKQPDHTFNTSLFYEKDNVLVRVAGNYKGAYIDNFNSRGDQHFRYYDKNFTVDLNASYSFSEKVRIFLEVNNLTNEPLRYYHGTNKQRTDQVEYYSMRGQIGLNYKF</sequence>
<dbReference type="GO" id="GO:0009279">
    <property type="term" value="C:cell outer membrane"/>
    <property type="evidence" value="ECO:0007669"/>
    <property type="project" value="UniProtKB-SubCell"/>
</dbReference>
<keyword evidence="13" id="KW-0675">Receptor</keyword>
<evidence type="ECO:0000256" key="6">
    <source>
        <dbReference type="ARBA" id="ARBA00023136"/>
    </source>
</evidence>
<dbReference type="Pfam" id="PF00593">
    <property type="entry name" value="TonB_dep_Rec_b-barrel"/>
    <property type="match status" value="1"/>
</dbReference>
<dbReference type="Gene3D" id="2.170.130.10">
    <property type="entry name" value="TonB-dependent receptor, plug domain"/>
    <property type="match status" value="1"/>
</dbReference>
<feature type="signal peptide" evidence="10">
    <location>
        <begin position="1"/>
        <end position="24"/>
    </location>
</feature>
<evidence type="ECO:0000259" key="11">
    <source>
        <dbReference type="Pfam" id="PF00593"/>
    </source>
</evidence>
<dbReference type="NCBIfam" id="TIGR01782">
    <property type="entry name" value="TonB-Xanth-Caul"/>
    <property type="match status" value="1"/>
</dbReference>
<evidence type="ECO:0000256" key="5">
    <source>
        <dbReference type="ARBA" id="ARBA00023077"/>
    </source>
</evidence>
<feature type="domain" description="TonB-dependent receptor plug" evidence="12">
    <location>
        <begin position="131"/>
        <end position="237"/>
    </location>
</feature>
<dbReference type="SUPFAM" id="SSF56935">
    <property type="entry name" value="Porins"/>
    <property type="match status" value="1"/>
</dbReference>
<evidence type="ECO:0000256" key="1">
    <source>
        <dbReference type="ARBA" id="ARBA00004571"/>
    </source>
</evidence>
<evidence type="ECO:0000256" key="3">
    <source>
        <dbReference type="ARBA" id="ARBA00022452"/>
    </source>
</evidence>
<keyword evidence="7 8" id="KW-0998">Cell outer membrane</keyword>
<keyword evidence="6 8" id="KW-0472">Membrane</keyword>